<dbReference type="PaxDb" id="5691-AAZ11991"/>
<sequence>MSSISSAFFIQFSPFPPCWLARCCLFVCVFLSRMAEGSDSALLEGVSFPVEPFAEKHRKILALLAHAATQAVNTRSNEVVFDVLCSSEPSLARLYPEVAVLQGVHQIRRVLRNLQDSQPHVRPMYLKMIVDSLKDMNEMLPDPLLLVIARTVEILEGEGRGFRELEPHLLDLVEYIQVVILRETKLLQCRGTLITLRLRGVPPFVASETESTT</sequence>
<feature type="chain" id="PRO_5010844255" evidence="1">
    <location>
        <begin position="38"/>
        <end position="213"/>
    </location>
</feature>
<dbReference type="InParanoid" id="Q586Z9"/>
<dbReference type="KEGG" id="tbr:Tb927.6.4330"/>
<reference evidence="3" key="2">
    <citation type="journal article" date="2005" name="Science">
        <title>Comparative genomics of trypanosomatid parasitic protozoa.</title>
        <authorList>
            <person name="El-Sayed N.M."/>
            <person name="Myler P.J."/>
            <person name="Blandin G."/>
            <person name="Berriman M."/>
            <person name="Crabtree J."/>
            <person name="Aggarwal G."/>
            <person name="Caler E."/>
            <person name="Renauld H."/>
            <person name="Worthey E.A."/>
            <person name="Hertz-Fowler C."/>
            <person name="Ghedin E."/>
            <person name="Peacock C."/>
            <person name="Bartholomeu D.C."/>
            <person name="Haas B.J."/>
            <person name="Tran A.N."/>
            <person name="Wortman J.R."/>
            <person name="Alsmark U.C."/>
            <person name="Angiuoli S."/>
            <person name="Anupama A."/>
            <person name="Badger J."/>
            <person name="Bringaud F."/>
            <person name="Cadag E."/>
            <person name="Carlton J.M."/>
            <person name="Cerqueira G.C."/>
            <person name="Creasy T."/>
            <person name="Delcher A.L."/>
            <person name="Djikeng A."/>
            <person name="Embley T.M."/>
            <person name="Hauser C."/>
            <person name="Ivens A.C."/>
            <person name="Kummerfeld S.K."/>
            <person name="Pereira-Leal J.B."/>
            <person name="Nilsson D."/>
            <person name="Peterson J."/>
            <person name="Salzberg S.L."/>
            <person name="Shallom J."/>
            <person name="Silva J.C."/>
            <person name="Sundaram J."/>
            <person name="Westenberger S."/>
            <person name="White O."/>
            <person name="Melville S.E."/>
            <person name="Donelson J.E."/>
            <person name="Andersson B."/>
            <person name="Stuart K.D."/>
            <person name="Hall N."/>
        </authorList>
    </citation>
    <scope>NUCLEOTIDE SEQUENCE</scope>
    <source>
        <strain evidence="3">927/4 GUTat10.1</strain>
    </source>
</reference>
<reference evidence="2" key="4">
    <citation type="submission" date="2005-04" db="EMBL/GenBank/DDBJ databases">
        <title>.</title>
        <authorList>
            <person name="Ghedin E."/>
            <person name="Blandin G."/>
            <person name="Bartholomeu D."/>
            <person name="Caler E."/>
            <person name="Haas B."/>
            <person name="Hannick L."/>
            <person name="Shallom J."/>
            <person name="Hou L."/>
            <person name="Djikeng A."/>
            <person name="Feldblyum T."/>
            <person name="Hostetler J."/>
            <person name="Johnson J."/>
            <person name="Jones K."/>
            <person name="Koo H.L."/>
            <person name="Larkin C."/>
            <person name="Pai G."/>
            <person name="Peterson J."/>
            <person name="Khalak H.G."/>
            <person name="Salzberg S."/>
            <person name="Simpson A.J."/>
            <person name="Tallon L."/>
            <person name="Van Aken S."/>
            <person name="Wanless D."/>
            <person name="White O."/>
            <person name="Wortman J."/>
            <person name="Fraser C.M."/>
            <person name="El-Sayed N.M.A."/>
        </authorList>
    </citation>
    <scope>NUCLEOTIDE SEQUENCE</scope>
    <source>
        <strain evidence="2">GUTat10.1</strain>
    </source>
</reference>
<keyword evidence="4" id="KW-1185">Reference proteome</keyword>
<dbReference type="AlphaFoldDB" id="Q586Z9"/>
<dbReference type="OMA" id="GKERCHT"/>
<reference evidence="3" key="5">
    <citation type="submission" date="2005-04" db="EMBL/GenBank/DDBJ databases">
        <title>Sequencing, closure, and annotation of Trypanosoma brucei chromosomes 2 through 8.</title>
        <authorList>
            <person name="Ghedin E."/>
            <person name="Blandin G."/>
            <person name="Bartholomeu D."/>
            <person name="Caler E."/>
            <person name="Haas B."/>
            <person name="Hannick L."/>
            <person name="Shallom J."/>
            <person name="Hou L."/>
            <person name="Djikeng A."/>
            <person name="Feldblyum T."/>
            <person name="Hostetler J."/>
            <person name="Johnson J."/>
            <person name="Jones K."/>
            <person name="Koo H.L."/>
            <person name="Larkin C."/>
            <person name="Pai G."/>
            <person name="Peterson J."/>
            <person name="Khalak H.G."/>
            <person name="Salzberg S."/>
            <person name="Simpson A.J."/>
            <person name="Tallon L."/>
            <person name="Van Aken S."/>
            <person name="Wanless D."/>
            <person name="White O."/>
            <person name="Wortman J."/>
            <person name="Fraser C.M."/>
            <person name="El-Sayed N.M.A."/>
        </authorList>
    </citation>
    <scope>NUCLEOTIDE SEQUENCE</scope>
    <source>
        <strain evidence="3">927/4 GUTat10.1</strain>
    </source>
</reference>
<evidence type="ECO:0000313" key="4">
    <source>
        <dbReference type="Proteomes" id="UP000008524"/>
    </source>
</evidence>
<dbReference type="GO" id="GO:0042162">
    <property type="term" value="F:telomeric DNA binding"/>
    <property type="evidence" value="ECO:0000314"/>
    <property type="project" value="GeneDB"/>
</dbReference>
<accession>D6XIG2</accession>
<accession>Q586Z9</accession>
<evidence type="ECO:0000313" key="2">
    <source>
        <dbReference type="EMBL" id="AAX79278.1"/>
    </source>
</evidence>
<dbReference type="STRING" id="185431.Q586Z9"/>
<reference evidence="2" key="1">
    <citation type="submission" date="1999-06" db="EMBL/GenBank/DDBJ databases">
        <authorList>
            <person name="El-Sayed N.M."/>
            <person name="Khalak H."/>
            <person name="Adams M.D."/>
        </authorList>
    </citation>
    <scope>NUCLEOTIDE SEQUENCE</scope>
    <source>
        <strain evidence="2">GUTat10.1</strain>
    </source>
</reference>
<evidence type="ECO:0000313" key="3">
    <source>
        <dbReference type="EMBL" id="AAZ11991.1"/>
    </source>
</evidence>
<keyword evidence="1" id="KW-0732">Signal</keyword>
<dbReference type="GO" id="GO:0070565">
    <property type="term" value="C:telomere-telomerase complex"/>
    <property type="evidence" value="ECO:0000353"/>
    <property type="project" value="GeneDB"/>
</dbReference>
<dbReference type="EMBL" id="CP000069">
    <property type="protein sequence ID" value="AAZ11991.1"/>
    <property type="molecule type" value="Genomic_DNA"/>
</dbReference>
<dbReference type="eggNOG" id="ENOG502SC21">
    <property type="taxonomic scope" value="Eukaryota"/>
</dbReference>
<dbReference type="EMBL" id="AC007863">
    <property type="protein sequence ID" value="AAX79278.1"/>
    <property type="molecule type" value="Genomic_DNA"/>
</dbReference>
<name>Q586Z9_TRYB2</name>
<protein>
    <submittedName>
        <fullName evidence="2">Uncharacterized protein</fullName>
    </submittedName>
</protein>
<proteinExistence type="predicted"/>
<reference evidence="3 4" key="3">
    <citation type="journal article" date="2005" name="Science">
        <title>The genome of the African trypanosome Trypanosoma brucei.</title>
        <authorList>
            <person name="Berriman M."/>
            <person name="Ghedin E."/>
            <person name="Hertz-Fowler C."/>
            <person name="Blandin G."/>
            <person name="Renauld H."/>
            <person name="Bartholomeu D.C."/>
            <person name="Lennard N.J."/>
            <person name="Caler E."/>
            <person name="Hamlin N.E."/>
            <person name="Haas B."/>
            <person name="Bohme U."/>
            <person name="Hannick L."/>
            <person name="Aslett M.A."/>
            <person name="Shallom J."/>
            <person name="Marcello L."/>
            <person name="Hou L."/>
            <person name="Wickstead B."/>
            <person name="Alsmark U.C."/>
            <person name="Arrowsmith C."/>
            <person name="Atkin R.J."/>
            <person name="Barron A.J."/>
            <person name="Bringaud F."/>
            <person name="Brooks K."/>
            <person name="Carrington M."/>
            <person name="Cherevach I."/>
            <person name="Chillingworth T.J."/>
            <person name="Churcher C."/>
            <person name="Clark L.N."/>
            <person name="Corton C.H."/>
            <person name="Cronin A."/>
            <person name="Davies R.M."/>
            <person name="Doggett J."/>
            <person name="Djikeng A."/>
            <person name="Feldblyum T."/>
            <person name="Field M.C."/>
            <person name="Fraser A."/>
            <person name="Goodhead I."/>
            <person name="Hance Z."/>
            <person name="Harper D."/>
            <person name="Harris B.R."/>
            <person name="Hauser H."/>
            <person name="Hostetler J."/>
            <person name="Ivens A."/>
            <person name="Jagels K."/>
            <person name="Johnson D."/>
            <person name="Johnson J."/>
            <person name="Jones K."/>
            <person name="Kerhornou A.X."/>
            <person name="Koo H."/>
            <person name="Larke N."/>
            <person name="Landfear S."/>
            <person name="Larkin C."/>
            <person name="Leech V."/>
            <person name="Line A."/>
            <person name="Lord A."/>
            <person name="Macleod A."/>
            <person name="Mooney P.J."/>
            <person name="Moule S."/>
            <person name="Martin D.M."/>
            <person name="Morgan G.W."/>
            <person name="Mungall K."/>
            <person name="Norbertczak H."/>
            <person name="Ormond D."/>
            <person name="Pai G."/>
            <person name="Peacock C.S."/>
            <person name="Peterson J."/>
            <person name="Quail M.A."/>
            <person name="Rabbinowitsch E."/>
            <person name="Rajandream M.A."/>
            <person name="Reitter C."/>
            <person name="Salzberg S.L."/>
            <person name="Sanders M."/>
            <person name="Schobel S."/>
            <person name="Sharp S."/>
            <person name="Simmonds M."/>
            <person name="Simpson A.J."/>
            <person name="Tallon L."/>
            <person name="Turner C.M."/>
            <person name="Tait A."/>
            <person name="Tivey A.R."/>
            <person name="Van Aken S."/>
            <person name="Walker D."/>
            <person name="Wanless D."/>
            <person name="Wang S."/>
            <person name="White B."/>
            <person name="White O."/>
            <person name="Whitehead S."/>
            <person name="Woodward J."/>
            <person name="Wortman J."/>
            <person name="Adams M.D."/>
            <person name="Embley T.M."/>
            <person name="Gull K."/>
            <person name="Ullu E."/>
            <person name="Barry J.D."/>
            <person name="Fairlamb A.H."/>
            <person name="Opperdoes F."/>
            <person name="Barrell B.G."/>
            <person name="Donelson J.E."/>
            <person name="Hall N."/>
            <person name="Fraser C.M."/>
            <person name="Melville S.E."/>
            <person name="El-Sayed N.M."/>
        </authorList>
    </citation>
    <scope>NUCLEOTIDE SEQUENCE [LARGE SCALE GENOMIC DNA]</scope>
    <source>
        <strain evidence="3 4">927/4 GUTat10.1</strain>
    </source>
</reference>
<gene>
    <name evidence="3" type="primary">Tb06.26G9.1000</name>
    <name evidence="2" type="ORF">Tb927.6.4330</name>
</gene>
<dbReference type="Proteomes" id="UP000008524">
    <property type="component" value="Chromosome 6"/>
</dbReference>
<feature type="signal peptide" evidence="1">
    <location>
        <begin position="1"/>
        <end position="37"/>
    </location>
</feature>
<evidence type="ECO:0000256" key="1">
    <source>
        <dbReference type="SAM" id="SignalP"/>
    </source>
</evidence>
<dbReference type="GeneID" id="3658067"/>
<dbReference type="GO" id="GO:0005634">
    <property type="term" value="C:nucleus"/>
    <property type="evidence" value="ECO:0000314"/>
    <property type="project" value="GeneDB"/>
</dbReference>
<organism evidence="2 4">
    <name type="scientific">Trypanosoma brucei brucei (strain 927/4 GUTat10.1)</name>
    <dbReference type="NCBI Taxonomy" id="185431"/>
    <lineage>
        <taxon>Eukaryota</taxon>
        <taxon>Discoba</taxon>
        <taxon>Euglenozoa</taxon>
        <taxon>Kinetoplastea</taxon>
        <taxon>Metakinetoplastina</taxon>
        <taxon>Trypanosomatida</taxon>
        <taxon>Trypanosomatidae</taxon>
        <taxon>Trypanosoma</taxon>
    </lineage>
</organism>
<dbReference type="RefSeq" id="XP_845550.1">
    <property type="nucleotide sequence ID" value="XM_840457.1"/>
</dbReference>
<dbReference type="OrthoDB" id="244645at2759"/>